<gene>
    <name evidence="3" type="primary">A1i3</name>
    <name evidence="3" type="ORF">GWK47_032599</name>
</gene>
<dbReference type="InterPro" id="IPR002890">
    <property type="entry name" value="MG2"/>
</dbReference>
<dbReference type="AlphaFoldDB" id="A0A8J4YQ64"/>
<dbReference type="Pfam" id="PF01835">
    <property type="entry name" value="MG2"/>
    <property type="match status" value="1"/>
</dbReference>
<reference evidence="3" key="1">
    <citation type="submission" date="2020-07" db="EMBL/GenBank/DDBJ databases">
        <title>The High-quality genome of the commercially important snow crab, Chionoecetes opilio.</title>
        <authorList>
            <person name="Jeong J.-H."/>
            <person name="Ryu S."/>
        </authorList>
    </citation>
    <scope>NUCLEOTIDE SEQUENCE</scope>
    <source>
        <strain evidence="3">MADBK_172401_WGS</strain>
        <tissue evidence="3">Digestive gland</tissue>
    </source>
</reference>
<dbReference type="SMART" id="SM01359">
    <property type="entry name" value="A2M_N_2"/>
    <property type="match status" value="1"/>
</dbReference>
<keyword evidence="4" id="KW-1185">Reference proteome</keyword>
<protein>
    <submittedName>
        <fullName evidence="3">Alpha-1-inhibitor 3</fullName>
    </submittedName>
</protein>
<evidence type="ECO:0000313" key="3">
    <source>
        <dbReference type="EMBL" id="KAG0728379.1"/>
    </source>
</evidence>
<proteinExistence type="predicted"/>
<dbReference type="InterPro" id="IPR050473">
    <property type="entry name" value="A2M/Complement_sys"/>
</dbReference>
<dbReference type="Pfam" id="PF17789">
    <property type="entry name" value="MG4"/>
    <property type="match status" value="1"/>
</dbReference>
<dbReference type="Gene3D" id="2.60.40.1940">
    <property type="match status" value="1"/>
</dbReference>
<dbReference type="InterPro" id="IPR011625">
    <property type="entry name" value="A2M_N_BRD"/>
</dbReference>
<dbReference type="Pfam" id="PF07703">
    <property type="entry name" value="A2M_BRD"/>
    <property type="match status" value="1"/>
</dbReference>
<dbReference type="Gene3D" id="6.20.50.160">
    <property type="match status" value="1"/>
</dbReference>
<dbReference type="InterPro" id="IPR013783">
    <property type="entry name" value="Ig-like_fold"/>
</dbReference>
<dbReference type="Proteomes" id="UP000770661">
    <property type="component" value="Unassembled WGS sequence"/>
</dbReference>
<dbReference type="InterPro" id="IPR040839">
    <property type="entry name" value="MG4"/>
</dbReference>
<evidence type="ECO:0000313" key="4">
    <source>
        <dbReference type="Proteomes" id="UP000770661"/>
    </source>
</evidence>
<feature type="compositionally biased region" description="Pro residues" evidence="1">
    <location>
        <begin position="657"/>
        <end position="677"/>
    </location>
</feature>
<dbReference type="OrthoDB" id="6377345at2759"/>
<dbReference type="PANTHER" id="PTHR11412">
    <property type="entry name" value="MACROGLOBULIN / COMPLEMENT"/>
    <property type="match status" value="1"/>
</dbReference>
<feature type="domain" description="Alpha-2-macroglobulin bait region" evidence="2">
    <location>
        <begin position="477"/>
        <end position="611"/>
    </location>
</feature>
<organism evidence="3 4">
    <name type="scientific">Chionoecetes opilio</name>
    <name type="common">Atlantic snow crab</name>
    <name type="synonym">Cancer opilio</name>
    <dbReference type="NCBI Taxonomy" id="41210"/>
    <lineage>
        <taxon>Eukaryota</taxon>
        <taxon>Metazoa</taxon>
        <taxon>Ecdysozoa</taxon>
        <taxon>Arthropoda</taxon>
        <taxon>Crustacea</taxon>
        <taxon>Multicrustacea</taxon>
        <taxon>Malacostraca</taxon>
        <taxon>Eumalacostraca</taxon>
        <taxon>Eucarida</taxon>
        <taxon>Decapoda</taxon>
        <taxon>Pleocyemata</taxon>
        <taxon>Brachyura</taxon>
        <taxon>Eubrachyura</taxon>
        <taxon>Majoidea</taxon>
        <taxon>Majidae</taxon>
        <taxon>Chionoecetes</taxon>
    </lineage>
</organism>
<feature type="region of interest" description="Disordered" evidence="1">
    <location>
        <begin position="646"/>
        <end position="677"/>
    </location>
</feature>
<dbReference type="InterPro" id="IPR041555">
    <property type="entry name" value="MG3"/>
</dbReference>
<dbReference type="Pfam" id="PF17791">
    <property type="entry name" value="MG3"/>
    <property type="match status" value="1"/>
</dbReference>
<comment type="caution">
    <text evidence="3">The sequence shown here is derived from an EMBL/GenBank/DDBJ whole genome shotgun (WGS) entry which is preliminary data.</text>
</comment>
<evidence type="ECO:0000259" key="2">
    <source>
        <dbReference type="SMART" id="SM01359"/>
    </source>
</evidence>
<dbReference type="PANTHER" id="PTHR11412:SF171">
    <property type="entry name" value="PREGNANCY ZONE PROTEIN-LIKE PROTEIN"/>
    <property type="match status" value="1"/>
</dbReference>
<dbReference type="Gene3D" id="2.60.40.1930">
    <property type="match status" value="1"/>
</dbReference>
<sequence length="746" mass="81695">MHLEKAQNIVGRWGLGACRSTAVEAIRGDMGWSTFRERIIKGKLVNYIITTPRKWAAGEQVQVCLFSVGGPSEAAAGVAPEGVPAESVEVRVKGNHAAEDLVPPVFVSLPPGKTEACLSVTVPAVTSKTGKLHLRGLIGGKAVRHNETLHFATAASETFVQTDKFLYMPGQKVQFRILTITGPYLKVFSGVYPEMYVESPSGSRLAQWINVDGSGGLIHQEFQLIDEPEEGTYKIHVESPVGGSKAVQTFKVEEFVLPRFEVTLEAPPFILGSDKTFNYKVCATYTYGQPVKGNVTFKIEAKDHGDKQATLQHEEISGCRTFIITEDILKVSDGLFLANTVGATATVTEAGTGQKAKTESLLDVQRQALKFSHVGKEDYVKPNLPFTGQFKVKLPSGAPAAREAVRLCRGDDCKTYTTDATGVVTYIYPKYEDFLIEISSPRYPEVTNPASRWQHIMFKSSSNHRVTKYHSSSSSSLVIKTPKLVSRGQIQYSHTQEYTLAETDLPIDTSLLLFPLPPPATGMVRGAINLPLVVPLTSSPTAKVMVWYSRSDGEVVSDSQEIKIRKCLTNPVSLTWSTDKAEPGDKVNLTVAAAPASLCSLGVVDKSVELLASNEDSLTLDGVFEVAERVMVGDNENTQIDDNEYCREHHPHGAEPLPTPRPRPPFPFPPPPGPPSRPVPFAAEDPARVARRSIWHPPGTYSTNQVDAIKMFDKSGLFVFTDLKVESRPCQFQGECWFSLLLAYGR</sequence>
<evidence type="ECO:0000256" key="1">
    <source>
        <dbReference type="SAM" id="MobiDB-lite"/>
    </source>
</evidence>
<dbReference type="EMBL" id="JACEEZ010002275">
    <property type="protein sequence ID" value="KAG0728379.1"/>
    <property type="molecule type" value="Genomic_DNA"/>
</dbReference>
<accession>A0A8J4YQ64</accession>
<name>A0A8J4YQ64_CHIOP</name>
<dbReference type="Gene3D" id="2.60.40.10">
    <property type="entry name" value="Immunoglobulins"/>
    <property type="match status" value="1"/>
</dbReference>
<dbReference type="GO" id="GO:0004866">
    <property type="term" value="F:endopeptidase inhibitor activity"/>
    <property type="evidence" value="ECO:0007669"/>
    <property type="project" value="InterPro"/>
</dbReference>